<dbReference type="Proteomes" id="UP000887580">
    <property type="component" value="Unplaced"/>
</dbReference>
<sequence>MDSKPDIKELLAEAHLTRKFAFFGTAVSVVATLTAAVFVPMLFSYVQHIQSSLQVEMEFCTHQTQNLLREISKYETSGNFHKRLHKRETEGSRFSFNAKALSSATFDPNAATKAQARVGRQGGYGGSAAGQAAGYGAAGVNANSATAAGSGSCCSCGVGEAGPVGPPGTDGSDGKDGSPGNAGAPGSDASTDSQPAEKDFCFECAPSPAGPAGNP</sequence>
<organism evidence="1 2">
    <name type="scientific">Panagrolaimus sp. PS1159</name>
    <dbReference type="NCBI Taxonomy" id="55785"/>
    <lineage>
        <taxon>Eukaryota</taxon>
        <taxon>Metazoa</taxon>
        <taxon>Ecdysozoa</taxon>
        <taxon>Nematoda</taxon>
        <taxon>Chromadorea</taxon>
        <taxon>Rhabditida</taxon>
        <taxon>Tylenchina</taxon>
        <taxon>Panagrolaimomorpha</taxon>
        <taxon>Panagrolaimoidea</taxon>
        <taxon>Panagrolaimidae</taxon>
        <taxon>Panagrolaimus</taxon>
    </lineage>
</organism>
<evidence type="ECO:0000313" key="1">
    <source>
        <dbReference type="Proteomes" id="UP000887580"/>
    </source>
</evidence>
<evidence type="ECO:0000313" key="2">
    <source>
        <dbReference type="WBParaSite" id="PS1159_v2.g16108.t1"/>
    </source>
</evidence>
<accession>A0AC35FCI3</accession>
<protein>
    <submittedName>
        <fullName evidence="2">Nematode cuticle collagen N-terminal domain-containing protein</fullName>
    </submittedName>
</protein>
<dbReference type="WBParaSite" id="PS1159_v2.g16108.t1">
    <property type="protein sequence ID" value="PS1159_v2.g16108.t1"/>
    <property type="gene ID" value="PS1159_v2.g16108"/>
</dbReference>
<name>A0AC35FCI3_9BILA</name>
<reference evidence="2" key="1">
    <citation type="submission" date="2022-11" db="UniProtKB">
        <authorList>
            <consortium name="WormBaseParasite"/>
        </authorList>
    </citation>
    <scope>IDENTIFICATION</scope>
</reference>
<proteinExistence type="predicted"/>